<name>A0A3D9HHZ0_9PROT</name>
<dbReference type="RefSeq" id="WP_115937295.1">
    <property type="nucleotide sequence ID" value="NZ_QRDW01000006.1"/>
</dbReference>
<dbReference type="NCBIfam" id="NF001095">
    <property type="entry name" value="PRK00124.1"/>
    <property type="match status" value="1"/>
</dbReference>
<dbReference type="OrthoDB" id="9798918at2"/>
<dbReference type="InterPro" id="IPR003791">
    <property type="entry name" value="UPF0178"/>
</dbReference>
<dbReference type="PANTHER" id="PTHR35146">
    <property type="entry name" value="UPF0178 PROTEIN YAII"/>
    <property type="match status" value="1"/>
</dbReference>
<organism evidence="3 4">
    <name type="scientific">Aestuariispira insulae</name>
    <dbReference type="NCBI Taxonomy" id="1461337"/>
    <lineage>
        <taxon>Bacteria</taxon>
        <taxon>Pseudomonadati</taxon>
        <taxon>Pseudomonadota</taxon>
        <taxon>Alphaproteobacteria</taxon>
        <taxon>Rhodospirillales</taxon>
        <taxon>Kiloniellaceae</taxon>
        <taxon>Aestuariispira</taxon>
    </lineage>
</organism>
<proteinExistence type="inferred from homology"/>
<evidence type="ECO:0000256" key="1">
    <source>
        <dbReference type="ARBA" id="ARBA00008522"/>
    </source>
</evidence>
<protein>
    <recommendedName>
        <fullName evidence="2">UPF0178 protein DFP90_10665</fullName>
    </recommendedName>
</protein>
<keyword evidence="4" id="KW-1185">Reference proteome</keyword>
<comment type="similarity">
    <text evidence="1 2">Belongs to the UPF0178 family.</text>
</comment>
<reference evidence="3 4" key="1">
    <citation type="submission" date="2018-07" db="EMBL/GenBank/DDBJ databases">
        <title>Genomic Encyclopedia of Type Strains, Phase III (KMG-III): the genomes of soil and plant-associated and newly described type strains.</title>
        <authorList>
            <person name="Whitman W."/>
        </authorList>
    </citation>
    <scope>NUCLEOTIDE SEQUENCE [LARGE SCALE GENOMIC DNA]</scope>
    <source>
        <strain evidence="3 4">CECT 8488</strain>
    </source>
</reference>
<evidence type="ECO:0000313" key="3">
    <source>
        <dbReference type="EMBL" id="RED49088.1"/>
    </source>
</evidence>
<dbReference type="CDD" id="cd18720">
    <property type="entry name" value="PIN_YqxD-like"/>
    <property type="match status" value="1"/>
</dbReference>
<gene>
    <name evidence="3" type="ORF">DFP90_10665</name>
</gene>
<dbReference type="EMBL" id="QRDW01000006">
    <property type="protein sequence ID" value="RED49088.1"/>
    <property type="molecule type" value="Genomic_DNA"/>
</dbReference>
<comment type="caution">
    <text evidence="3">The sequence shown here is derived from an EMBL/GenBank/DDBJ whole genome shotgun (WGS) entry which is preliminary data.</text>
</comment>
<dbReference type="Pfam" id="PF02639">
    <property type="entry name" value="DUF188"/>
    <property type="match status" value="1"/>
</dbReference>
<evidence type="ECO:0000313" key="4">
    <source>
        <dbReference type="Proteomes" id="UP000256845"/>
    </source>
</evidence>
<dbReference type="PANTHER" id="PTHR35146:SF1">
    <property type="entry name" value="UPF0178 PROTEIN YAII"/>
    <property type="match status" value="1"/>
</dbReference>
<accession>A0A3D9HHZ0</accession>
<dbReference type="Proteomes" id="UP000256845">
    <property type="component" value="Unassembled WGS sequence"/>
</dbReference>
<dbReference type="AlphaFoldDB" id="A0A3D9HHZ0"/>
<sequence length="153" mass="16429">MVAIFVDGDACPVKDEVLKVAVRNQVQVHLVANSWHRNANHPLVHQVVVPETPDAADDWIAEHAGPGDLVVTADILLAARGLENGALVLGPDGRAFTKESIGMKVAMRDLMSELRDQGEVKSGGGGFGKQDRSRFLSAFETAVKNALRSHPTE</sequence>
<dbReference type="HAMAP" id="MF_00489">
    <property type="entry name" value="UPF0178"/>
    <property type="match status" value="1"/>
</dbReference>
<evidence type="ECO:0000256" key="2">
    <source>
        <dbReference type="HAMAP-Rule" id="MF_00489"/>
    </source>
</evidence>